<comment type="caution">
    <text evidence="2">The sequence shown here is derived from an EMBL/GenBank/DDBJ whole genome shotgun (WGS) entry which is preliminary data.</text>
</comment>
<dbReference type="Pfam" id="PF08487">
    <property type="entry name" value="VIT"/>
    <property type="match status" value="1"/>
</dbReference>
<sequence>MCAWLALGSCADVAKVHQSVPGTLPMLQVAHDSGSRSLRLSRLLVHVQVTGHIATTTYDITFYNDQDKLLEGEFDFPLADGQSISRYALEIDDKLREGVVVEKAKARVAFEQTVRGQIDPGLVEKTKGNHFRTRIYPIPARGYKRVLIGIEEALPASATGLAYALPLAAGHPLDQFSVTATVALPAARPRVVAGDGFAFRSGDAGWEASLQRENYQPTNGLAFNIPLGQEAPLVYTEARGKETYFYAYLPADSALRARALPRSLTLFWDVSASAAQRNTEKEIALLRSYLSAIGNVRVTVVPFAVRTFSESVFTVRNGDAAALIAHLEKTAANDGGTQLGALDLQRFPADEHWLLTDGISTFGEKEVRLSATPVTVVSSSPGADFSYLKYIARQSGGRFVDLGAAEPEAAAVQLVHEYRQFLGADYDAGAIDSLVTPVQSGVSRGFAVAGILKRDTATLTLHFGFGSTRSSRQTVLLRREQAPAPGVGRIWAGMQINELDLRPEANKEAITRLGKQFSIVTRNTSLLVLDRVEDYVTHEILPPADLLPEYLALMKEKKSVAQDRRKEGVAAAETAMQELVAWWQAPPRKERPADAQVETGTRFTPPVISDAAVVADSTTTAAAANAVPTPARPHEPMLNYTQDAKVEEVQLEAVSLDRVELSKVAEPSSTVAASAIEVQQWKADAPYLAELEATAPADRFERYRALKTRYARQPSFYVDVARFFFAQNEEAIAVQVLSNIAELRLEDPELLRVMAEQLQEFGQQALALATYRELLELREEEPQAYRDLALACSAAGDHNKAVHLLYQVATGDWDDRFAGIRQVALSEMNALIGIHGKAIDLTGIDPRFVRAMPVDVRIVIGWSADNSDIDLWVTDPRGEKCSYENTGTALGGRISRDATQGYGPEEFLLRKAGGGAYEIEANLFGDSRQTLGGPITIKAELFTDFGRPNQRRKVISLRLTDQKEVVRIGKLVFGNS</sequence>
<reference evidence="3" key="1">
    <citation type="journal article" date="2019" name="Int. J. Syst. Evol. Microbiol.">
        <title>The Global Catalogue of Microorganisms (GCM) 10K type strain sequencing project: providing services to taxonomists for standard genome sequencing and annotation.</title>
        <authorList>
            <consortium name="The Broad Institute Genomics Platform"/>
            <consortium name="The Broad Institute Genome Sequencing Center for Infectious Disease"/>
            <person name="Wu L."/>
            <person name="Ma J."/>
        </authorList>
    </citation>
    <scope>NUCLEOTIDE SEQUENCE [LARGE SCALE GENOMIC DNA]</scope>
    <source>
        <strain evidence="3">JCM 17919</strain>
    </source>
</reference>
<dbReference type="InterPro" id="IPR013694">
    <property type="entry name" value="VIT"/>
</dbReference>
<gene>
    <name evidence="2" type="ORF">GCM10023184_45460</name>
</gene>
<evidence type="ECO:0000313" key="2">
    <source>
        <dbReference type="EMBL" id="GAA4344319.1"/>
    </source>
</evidence>
<dbReference type="EMBL" id="BAABGY010000019">
    <property type="protein sequence ID" value="GAA4344319.1"/>
    <property type="molecule type" value="Genomic_DNA"/>
</dbReference>
<dbReference type="InterPro" id="IPR036465">
    <property type="entry name" value="vWFA_dom_sf"/>
</dbReference>
<evidence type="ECO:0000313" key="3">
    <source>
        <dbReference type="Proteomes" id="UP001501725"/>
    </source>
</evidence>
<dbReference type="SUPFAM" id="SSF53300">
    <property type="entry name" value="vWA-like"/>
    <property type="match status" value="1"/>
</dbReference>
<proteinExistence type="predicted"/>
<protein>
    <recommendedName>
        <fullName evidence="1">VIT domain-containing protein</fullName>
    </recommendedName>
</protein>
<dbReference type="SUPFAM" id="SSF48452">
    <property type="entry name" value="TPR-like"/>
    <property type="match status" value="1"/>
</dbReference>
<dbReference type="Gene3D" id="3.40.50.410">
    <property type="entry name" value="von Willebrand factor, type A domain"/>
    <property type="match status" value="1"/>
</dbReference>
<evidence type="ECO:0000259" key="1">
    <source>
        <dbReference type="PROSITE" id="PS51468"/>
    </source>
</evidence>
<dbReference type="PANTHER" id="PTHR45737:SF6">
    <property type="entry name" value="VON WILLEBRAND FACTOR A DOMAIN-CONTAINING PROTEIN 5A"/>
    <property type="match status" value="1"/>
</dbReference>
<dbReference type="PROSITE" id="PS51468">
    <property type="entry name" value="VIT"/>
    <property type="match status" value="1"/>
</dbReference>
<accession>A0ABP8HTZ7</accession>
<dbReference type="Pfam" id="PF09906">
    <property type="entry name" value="DUF2135"/>
    <property type="match status" value="1"/>
</dbReference>
<dbReference type="PANTHER" id="PTHR45737">
    <property type="entry name" value="VON WILLEBRAND FACTOR A DOMAIN-CONTAINING PROTEIN 5A"/>
    <property type="match status" value="1"/>
</dbReference>
<dbReference type="InterPro" id="IPR011990">
    <property type="entry name" value="TPR-like_helical_dom_sf"/>
</dbReference>
<dbReference type="Proteomes" id="UP001501725">
    <property type="component" value="Unassembled WGS sequence"/>
</dbReference>
<organism evidence="2 3">
    <name type="scientific">Flaviaesturariibacter amylovorans</name>
    <dbReference type="NCBI Taxonomy" id="1084520"/>
    <lineage>
        <taxon>Bacteria</taxon>
        <taxon>Pseudomonadati</taxon>
        <taxon>Bacteroidota</taxon>
        <taxon>Chitinophagia</taxon>
        <taxon>Chitinophagales</taxon>
        <taxon>Chitinophagaceae</taxon>
        <taxon>Flaviaestuariibacter</taxon>
    </lineage>
</organism>
<dbReference type="InterPro" id="IPR019220">
    <property type="entry name" value="DUF2135"/>
</dbReference>
<name>A0ABP8HTZ7_9BACT</name>
<feature type="domain" description="VIT" evidence="1">
    <location>
        <begin position="24"/>
        <end position="152"/>
    </location>
</feature>
<keyword evidence="3" id="KW-1185">Reference proteome</keyword>
<dbReference type="Gene3D" id="1.25.40.10">
    <property type="entry name" value="Tetratricopeptide repeat domain"/>
    <property type="match status" value="1"/>
</dbReference>